<proteinExistence type="predicted"/>
<gene>
    <name evidence="3" type="ORF">US36_C0008G0027</name>
</gene>
<feature type="region of interest" description="Disordered" evidence="1">
    <location>
        <begin position="182"/>
        <end position="224"/>
    </location>
</feature>
<comment type="caution">
    <text evidence="3">The sequence shown here is derived from an EMBL/GenBank/DDBJ whole genome shotgun (WGS) entry which is preliminary data.</text>
</comment>
<accession>A0A0G0G8F9</accession>
<evidence type="ECO:0000256" key="2">
    <source>
        <dbReference type="SAM" id="Phobius"/>
    </source>
</evidence>
<evidence type="ECO:0000313" key="3">
    <source>
        <dbReference type="EMBL" id="KKQ22355.1"/>
    </source>
</evidence>
<dbReference type="EMBL" id="LBSR01000008">
    <property type="protein sequence ID" value="KKQ22355.1"/>
    <property type="molecule type" value="Genomic_DNA"/>
</dbReference>
<dbReference type="Proteomes" id="UP000034044">
    <property type="component" value="Unassembled WGS sequence"/>
</dbReference>
<feature type="transmembrane region" description="Helical" evidence="2">
    <location>
        <begin position="12"/>
        <end position="33"/>
    </location>
</feature>
<name>A0A0G0G8F9_9BACT</name>
<keyword evidence="2" id="KW-0812">Transmembrane</keyword>
<sequence length="493" mass="54481">MTTVFYKIKGQLSMQMLIYGGLITILLSGFLIWTSNIVTSDLKFSNRTMAFSIAQAGVEYYRWHLAHAPTDYQDGTGGPGPYTHDYYDKNNNLVGQFILEITPPPEGSTIVTIKSTGKVLADSDVEKIIEAKLGIPSFAKYAAVLNANVRFGEGTEVFGEVHSNGGVHFDGTAHNIVSSALSEYNDPDHSGNNEFSVHTHRNAPPQTGTDSSFRPLEAPPNSPQNRNDVFLVGREFPVPAVDFTGITADLAQIKTDAQADNRYWGPAGGSVKGYHIVLKTNDTFDIYKVNTLTSPPNGCIEVLGQQDWGTWSIETEQLLGNYTFATSGLIFVEDNVWINGQINTARITIASARFPDNPSNRPAITFNNDLLYTNYDGQDVIALIAQGNINAGYVSEDDLRIDGALFAQNGRVGRYYYRSPSGQQQRCSPYHIRQTITLYGMLASNQRYGFAYTDGTGYQNRNLVYDPNLLYSPPPSFPLTTDSYEVLSWKELK</sequence>
<keyword evidence="2" id="KW-1133">Transmembrane helix</keyword>
<dbReference type="AlphaFoldDB" id="A0A0G0G8F9"/>
<keyword evidence="2" id="KW-0472">Membrane</keyword>
<evidence type="ECO:0000313" key="4">
    <source>
        <dbReference type="Proteomes" id="UP000034044"/>
    </source>
</evidence>
<reference evidence="3 4" key="1">
    <citation type="journal article" date="2015" name="Nature">
        <title>rRNA introns, odd ribosomes, and small enigmatic genomes across a large radiation of phyla.</title>
        <authorList>
            <person name="Brown C.T."/>
            <person name="Hug L.A."/>
            <person name="Thomas B.C."/>
            <person name="Sharon I."/>
            <person name="Castelle C.J."/>
            <person name="Singh A."/>
            <person name="Wilkins M.J."/>
            <person name="Williams K.H."/>
            <person name="Banfield J.F."/>
        </authorList>
    </citation>
    <scope>NUCLEOTIDE SEQUENCE [LARGE SCALE GENOMIC DNA]</scope>
</reference>
<evidence type="ECO:0000256" key="1">
    <source>
        <dbReference type="SAM" id="MobiDB-lite"/>
    </source>
</evidence>
<protein>
    <submittedName>
        <fullName evidence="3">Uncharacterized protein</fullName>
    </submittedName>
</protein>
<organism evidence="3 4">
    <name type="scientific">Candidatus Wolfebacteria bacterium GW2011_GWC1_37_10</name>
    <dbReference type="NCBI Taxonomy" id="1619010"/>
    <lineage>
        <taxon>Bacteria</taxon>
        <taxon>Candidatus Wolfeibacteriota</taxon>
    </lineage>
</organism>